<evidence type="ECO:0000313" key="2">
    <source>
        <dbReference type="Proteomes" id="UP000278733"/>
    </source>
</evidence>
<accession>A0A3S4UNY4</accession>
<organism evidence="1 2">
    <name type="scientific">Rodentibacter pneumotropicus</name>
    <dbReference type="NCBI Taxonomy" id="758"/>
    <lineage>
        <taxon>Bacteria</taxon>
        <taxon>Pseudomonadati</taxon>
        <taxon>Pseudomonadota</taxon>
        <taxon>Gammaproteobacteria</taxon>
        <taxon>Pasteurellales</taxon>
        <taxon>Pasteurellaceae</taxon>
        <taxon>Rodentibacter</taxon>
    </lineage>
</organism>
<dbReference type="AlphaFoldDB" id="A0A3S4UNY4"/>
<evidence type="ECO:0000313" key="1">
    <source>
        <dbReference type="EMBL" id="VEH66352.1"/>
    </source>
</evidence>
<dbReference type="EMBL" id="LR134405">
    <property type="protein sequence ID" value="VEH66352.1"/>
    <property type="molecule type" value="Genomic_DNA"/>
</dbReference>
<name>A0A3S4UNY4_9PAST</name>
<sequence length="30" mass="3619">MLHEYQLSVPDYEVVRIVLRPQCFNDIIID</sequence>
<dbReference type="KEGG" id="rpne:NCTC8284_01518"/>
<gene>
    <name evidence="1" type="ORF">NCTC8284_01518</name>
</gene>
<dbReference type="Proteomes" id="UP000278733">
    <property type="component" value="Chromosome"/>
</dbReference>
<reference evidence="1 2" key="1">
    <citation type="submission" date="2018-12" db="EMBL/GenBank/DDBJ databases">
        <authorList>
            <consortium name="Pathogen Informatics"/>
        </authorList>
    </citation>
    <scope>NUCLEOTIDE SEQUENCE [LARGE SCALE GENOMIC DNA]</scope>
    <source>
        <strain evidence="1 2">NCTC8284</strain>
    </source>
</reference>
<proteinExistence type="predicted"/>
<protein>
    <submittedName>
        <fullName evidence="1">Uncharacterized protein</fullName>
    </submittedName>
</protein>